<accession>A0A1M5PD00</accession>
<protein>
    <recommendedName>
        <fullName evidence="3">DUF4264 domain-containing protein</fullName>
    </recommendedName>
</protein>
<dbReference type="OrthoDB" id="2382360at2"/>
<evidence type="ECO:0008006" key="3">
    <source>
        <dbReference type="Google" id="ProtNLM"/>
    </source>
</evidence>
<organism evidence="1 2">
    <name type="scientific">Thermosyntropha lipolytica DSM 11003</name>
    <dbReference type="NCBI Taxonomy" id="1123382"/>
    <lineage>
        <taxon>Bacteria</taxon>
        <taxon>Bacillati</taxon>
        <taxon>Bacillota</taxon>
        <taxon>Clostridia</taxon>
        <taxon>Eubacteriales</taxon>
        <taxon>Syntrophomonadaceae</taxon>
        <taxon>Thermosyntropha</taxon>
    </lineage>
</organism>
<proteinExistence type="predicted"/>
<gene>
    <name evidence="1" type="ORF">SAMN02745221_01435</name>
</gene>
<dbReference type="RefSeq" id="WP_073092122.1">
    <property type="nucleotide sequence ID" value="NZ_FQWY01000022.1"/>
</dbReference>
<dbReference type="STRING" id="1123382.SAMN02745221_01435"/>
<keyword evidence="2" id="KW-1185">Reference proteome</keyword>
<evidence type="ECO:0000313" key="1">
    <source>
        <dbReference type="EMBL" id="SHG99671.1"/>
    </source>
</evidence>
<dbReference type="AlphaFoldDB" id="A0A1M5PD00"/>
<dbReference type="Proteomes" id="UP000242329">
    <property type="component" value="Unassembled WGS sequence"/>
</dbReference>
<name>A0A1M5PD00_9FIRM</name>
<dbReference type="Pfam" id="PF14084">
    <property type="entry name" value="DUF4264"/>
    <property type="match status" value="1"/>
</dbReference>
<dbReference type="InterPro" id="IPR012190">
    <property type="entry name" value="UCP036698"/>
</dbReference>
<reference evidence="2" key="1">
    <citation type="submission" date="2016-11" db="EMBL/GenBank/DDBJ databases">
        <authorList>
            <person name="Varghese N."/>
            <person name="Submissions S."/>
        </authorList>
    </citation>
    <scope>NUCLEOTIDE SEQUENCE [LARGE SCALE GENOMIC DNA]</scope>
    <source>
        <strain evidence="2">DSM 11003</strain>
    </source>
</reference>
<dbReference type="EMBL" id="FQWY01000022">
    <property type="protein sequence ID" value="SHG99671.1"/>
    <property type="molecule type" value="Genomic_DNA"/>
</dbReference>
<evidence type="ECO:0000313" key="2">
    <source>
        <dbReference type="Proteomes" id="UP000242329"/>
    </source>
</evidence>
<sequence>MEEDKNKLEIIATKTLPASDDLVRLVDFLNKNLKSKRIMFGITKDKEKDEMTISIYEF</sequence>